<keyword evidence="1" id="KW-1133">Transmembrane helix</keyword>
<feature type="transmembrane region" description="Helical" evidence="1">
    <location>
        <begin position="215"/>
        <end position="243"/>
    </location>
</feature>
<protein>
    <submittedName>
        <fullName evidence="2">ABC transporter permease</fullName>
    </submittedName>
</protein>
<feature type="transmembrane region" description="Helical" evidence="1">
    <location>
        <begin position="299"/>
        <end position="321"/>
    </location>
</feature>
<feature type="transmembrane region" description="Helical" evidence="1">
    <location>
        <begin position="153"/>
        <end position="186"/>
    </location>
</feature>
<accession>A0A934J2J3</accession>
<dbReference type="RefSeq" id="WP_199021132.1">
    <property type="nucleotide sequence ID" value="NZ_JAELUP010000103.1"/>
</dbReference>
<feature type="transmembrane region" description="Helical" evidence="1">
    <location>
        <begin position="114"/>
        <end position="132"/>
    </location>
</feature>
<dbReference type="PANTHER" id="PTHR37305">
    <property type="entry name" value="INTEGRAL MEMBRANE PROTEIN-RELATED"/>
    <property type="match status" value="1"/>
</dbReference>
<dbReference type="GO" id="GO:0140359">
    <property type="term" value="F:ABC-type transporter activity"/>
    <property type="evidence" value="ECO:0007669"/>
    <property type="project" value="InterPro"/>
</dbReference>
<dbReference type="PANTHER" id="PTHR37305:SF2">
    <property type="entry name" value="BACITRACIN TRANSPORT PERMEASE PROTEIN BCRB"/>
    <property type="match status" value="1"/>
</dbReference>
<evidence type="ECO:0000256" key="1">
    <source>
        <dbReference type="SAM" id="Phobius"/>
    </source>
</evidence>
<dbReference type="EMBL" id="JAELUP010000103">
    <property type="protein sequence ID" value="MBJ6363602.1"/>
    <property type="molecule type" value="Genomic_DNA"/>
</dbReference>
<organism evidence="2 3">
    <name type="scientific">Paenibacillus roseus</name>
    <dbReference type="NCBI Taxonomy" id="2798579"/>
    <lineage>
        <taxon>Bacteria</taxon>
        <taxon>Bacillati</taxon>
        <taxon>Bacillota</taxon>
        <taxon>Bacilli</taxon>
        <taxon>Bacillales</taxon>
        <taxon>Paenibacillaceae</taxon>
        <taxon>Paenibacillus</taxon>
    </lineage>
</organism>
<evidence type="ECO:0000313" key="3">
    <source>
        <dbReference type="Proteomes" id="UP000640274"/>
    </source>
</evidence>
<reference evidence="2" key="1">
    <citation type="submission" date="2020-12" db="EMBL/GenBank/DDBJ databases">
        <authorList>
            <person name="Huq M.A."/>
        </authorList>
    </citation>
    <scope>NUCLEOTIDE SEQUENCE</scope>
    <source>
        <strain evidence="2">MAHUQ-46</strain>
    </source>
</reference>
<evidence type="ECO:0000313" key="2">
    <source>
        <dbReference type="EMBL" id="MBJ6363602.1"/>
    </source>
</evidence>
<name>A0A934J2J3_9BACL</name>
<keyword evidence="1" id="KW-0472">Membrane</keyword>
<keyword evidence="3" id="KW-1185">Reference proteome</keyword>
<dbReference type="AlphaFoldDB" id="A0A934J2J3"/>
<proteinExistence type="predicted"/>
<dbReference type="Proteomes" id="UP000640274">
    <property type="component" value="Unassembled WGS sequence"/>
</dbReference>
<feature type="transmembrane region" description="Helical" evidence="1">
    <location>
        <begin position="21"/>
        <end position="40"/>
    </location>
</feature>
<sequence length="328" mass="36685">MSNLLPLIQNETLKIWKKKRFFVILFILAILIPIFTYAQMRMAENNKDKFTDWRSQLIQQIADYQNALTSDRIPEEWKQYRRIMVQQLTYYLENDVDPSAPNAVTFTRGFMNNAVTLFIPLLVLAIGSDLISGERSSGTIKMLLTRPVRRWKILLSKLVALIFYISLTIISTLILCYAISGVFFGYGGWKLPVFTGFIINGAEVDTSGVHAVPHWLYILMQAGLAWFSAVIVGLLAMMVSVLVRSTAASIVTMMATIIAGTILSNMAAAWDSAKYIFSVNLQLTSYLEGAPPPIEGMTMLFSVGVLAVWGLIALIISFGVFTKQDILN</sequence>
<comment type="caution">
    <text evidence="2">The sequence shown here is derived from an EMBL/GenBank/DDBJ whole genome shotgun (WGS) entry which is preliminary data.</text>
</comment>
<keyword evidence="1" id="KW-0812">Transmembrane</keyword>
<dbReference type="GO" id="GO:0005886">
    <property type="term" value="C:plasma membrane"/>
    <property type="evidence" value="ECO:0007669"/>
    <property type="project" value="UniProtKB-SubCell"/>
</dbReference>
<feature type="transmembrane region" description="Helical" evidence="1">
    <location>
        <begin position="250"/>
        <end position="270"/>
    </location>
</feature>
<gene>
    <name evidence="2" type="ORF">JFN88_20545</name>
</gene>
<dbReference type="Pfam" id="PF12679">
    <property type="entry name" value="ABC2_membrane_2"/>
    <property type="match status" value="1"/>
</dbReference>